<evidence type="ECO:0000313" key="3">
    <source>
        <dbReference type="Proteomes" id="UP000738376"/>
    </source>
</evidence>
<proteinExistence type="predicted"/>
<dbReference type="RefSeq" id="WP_169365114.1">
    <property type="nucleotide sequence ID" value="NZ_JAAVJL010000002.1"/>
</dbReference>
<protein>
    <submittedName>
        <fullName evidence="2">Class I SAM-dependent methyltransferase</fullName>
    </submittedName>
</protein>
<dbReference type="GO" id="GO:0032259">
    <property type="term" value="P:methylation"/>
    <property type="evidence" value="ECO:0007669"/>
    <property type="project" value="UniProtKB-KW"/>
</dbReference>
<organism evidence="2 3">
    <name type="scientific">Pseudanabaena yagii GIHE-NHR1</name>
    <dbReference type="NCBI Taxonomy" id="2722753"/>
    <lineage>
        <taxon>Bacteria</taxon>
        <taxon>Bacillati</taxon>
        <taxon>Cyanobacteriota</taxon>
        <taxon>Cyanophyceae</taxon>
        <taxon>Pseudanabaenales</taxon>
        <taxon>Pseudanabaenaceae</taxon>
        <taxon>Pseudanabaena</taxon>
        <taxon>Pseudanabaena yagii</taxon>
    </lineage>
</organism>
<dbReference type="PANTHER" id="PTHR43861:SF3">
    <property type="entry name" value="PUTATIVE (AFU_ORTHOLOGUE AFUA_2G14390)-RELATED"/>
    <property type="match status" value="1"/>
</dbReference>
<comment type="caution">
    <text evidence="2">The sequence shown here is derived from an EMBL/GenBank/DDBJ whole genome shotgun (WGS) entry which is preliminary data.</text>
</comment>
<name>A0ABX1LZN3_9CYAN</name>
<dbReference type="Proteomes" id="UP000738376">
    <property type="component" value="Unassembled WGS sequence"/>
</dbReference>
<accession>A0ABX1LZN3</accession>
<reference evidence="2 3" key="1">
    <citation type="submission" date="2020-03" db="EMBL/GenBank/DDBJ databases">
        <title>Draft Genome Sequence of 2-Methylisoborneol Producing Pseudanabaena yagii Strain GIHE-NHR1 Isolated from North Han River in South Korea.</title>
        <authorList>
            <person name="Jeong J."/>
        </authorList>
    </citation>
    <scope>NUCLEOTIDE SEQUENCE [LARGE SCALE GENOMIC DNA]</scope>
    <source>
        <strain evidence="2 3">GIHE-NHR1</strain>
    </source>
</reference>
<dbReference type="PANTHER" id="PTHR43861">
    <property type="entry name" value="TRANS-ACONITATE 2-METHYLTRANSFERASE-RELATED"/>
    <property type="match status" value="1"/>
</dbReference>
<sequence length="217" mass="24662">MSDLISSHYDDQYFDWQAPIGEFGGWANQTKFIKYISEHSEVLDFGCGGGFLLRNIQCAKKVGVEVNPAAAAAAKKNGLEMFRSVDEIPDEYVDVIISDNALEHTLQPLQELKSLYKKLKTGGKIIFVVPCESISYSYKPNDINHHLFSWSPMCIGNLFTEAGFSVIESKPYIHKWPPKYQLIAKIGGRPLFEIACRIFGRIERTWYQVRVIAEKHP</sequence>
<keyword evidence="2" id="KW-0489">Methyltransferase</keyword>
<dbReference type="EMBL" id="JAAVJL010000002">
    <property type="protein sequence ID" value="NMF60174.1"/>
    <property type="molecule type" value="Genomic_DNA"/>
</dbReference>
<keyword evidence="3" id="KW-1185">Reference proteome</keyword>
<evidence type="ECO:0000256" key="1">
    <source>
        <dbReference type="ARBA" id="ARBA00022679"/>
    </source>
</evidence>
<dbReference type="Pfam" id="PF13489">
    <property type="entry name" value="Methyltransf_23"/>
    <property type="match status" value="1"/>
</dbReference>
<keyword evidence="1" id="KW-0808">Transferase</keyword>
<dbReference type="Gene3D" id="3.40.50.150">
    <property type="entry name" value="Vaccinia Virus protein VP39"/>
    <property type="match status" value="1"/>
</dbReference>
<dbReference type="CDD" id="cd02440">
    <property type="entry name" value="AdoMet_MTases"/>
    <property type="match status" value="1"/>
</dbReference>
<dbReference type="SUPFAM" id="SSF53335">
    <property type="entry name" value="S-adenosyl-L-methionine-dependent methyltransferases"/>
    <property type="match status" value="1"/>
</dbReference>
<evidence type="ECO:0000313" key="2">
    <source>
        <dbReference type="EMBL" id="NMF60174.1"/>
    </source>
</evidence>
<dbReference type="InterPro" id="IPR029063">
    <property type="entry name" value="SAM-dependent_MTases_sf"/>
</dbReference>
<gene>
    <name evidence="2" type="ORF">HC246_19615</name>
</gene>
<dbReference type="GO" id="GO:0008168">
    <property type="term" value="F:methyltransferase activity"/>
    <property type="evidence" value="ECO:0007669"/>
    <property type="project" value="UniProtKB-KW"/>
</dbReference>